<dbReference type="EMBL" id="MG384816">
    <property type="protein sequence ID" value="AUO16814.1"/>
    <property type="molecule type" value="Genomic_DNA"/>
</dbReference>
<reference evidence="1" key="1">
    <citation type="submission" date="2017-10" db="EMBL/GenBank/DDBJ databases">
        <authorList>
            <person name="Banno H."/>
            <person name="Chua N.-H."/>
        </authorList>
    </citation>
    <scope>NUCLEOTIDE SEQUENCE</scope>
    <source>
        <strain evidence="1">HeBei</strain>
    </source>
</reference>
<proteinExistence type="predicted"/>
<evidence type="ECO:0000313" key="1">
    <source>
        <dbReference type="EMBL" id="AUO16814.1"/>
    </source>
</evidence>
<gene>
    <name evidence="1" type="ORF">MmBV_SMP9</name>
</gene>
<protein>
    <submittedName>
        <fullName evidence="1">Uncharacterized protein</fullName>
    </submittedName>
</protein>
<sequence length="38" mass="4222">MMFPIISVFKITIIVLFVLHTSSATRLGHSLLIFSSNS</sequence>
<name>A0A2I6SGW3_9VIRU</name>
<organism evidence="1">
    <name type="scientific">Microplitis mediator bracovirus</name>
    <dbReference type="NCBI Taxonomy" id="1836595"/>
    <lineage>
        <taxon>Viruses</taxon>
        <taxon>Viruses incertae sedis</taxon>
        <taxon>Polydnaviriformidae</taxon>
        <taxon>Bracoviriform</taxon>
    </lineage>
</organism>
<accession>A0A2I6SGW3</accession>